<protein>
    <submittedName>
        <fullName evidence="4 5">Uncharacterized protein</fullName>
    </submittedName>
</protein>
<dbReference type="InterPro" id="IPR002110">
    <property type="entry name" value="Ankyrin_rpt"/>
</dbReference>
<dbReference type="EMBL" id="JH992994">
    <property type="protein sequence ID" value="EKX46375.1"/>
    <property type="molecule type" value="Genomic_DNA"/>
</dbReference>
<dbReference type="EnsemblProtists" id="EKX46375">
    <property type="protein sequence ID" value="EKX46375"/>
    <property type="gene ID" value="GUITHDRAFT_107578"/>
</dbReference>
<dbReference type="PaxDb" id="55529-EKX46375"/>
<dbReference type="eggNOG" id="KOG4177">
    <property type="taxonomic scope" value="Eukaryota"/>
</dbReference>
<dbReference type="PANTHER" id="PTHR24198">
    <property type="entry name" value="ANKYRIN REPEAT AND PROTEIN KINASE DOMAIN-CONTAINING PROTEIN"/>
    <property type="match status" value="1"/>
</dbReference>
<dbReference type="PRINTS" id="PR01415">
    <property type="entry name" value="ANKYRIN"/>
</dbReference>
<dbReference type="RefSeq" id="XP_005833355.1">
    <property type="nucleotide sequence ID" value="XM_005833298.1"/>
</dbReference>
<dbReference type="Gene3D" id="1.25.40.20">
    <property type="entry name" value="Ankyrin repeat-containing domain"/>
    <property type="match status" value="2"/>
</dbReference>
<dbReference type="STRING" id="905079.L1JE43"/>
<proteinExistence type="predicted"/>
<reference evidence="6" key="2">
    <citation type="submission" date="2012-11" db="EMBL/GenBank/DDBJ databases">
        <authorList>
            <person name="Kuo A."/>
            <person name="Curtis B.A."/>
            <person name="Tanifuji G."/>
            <person name="Burki F."/>
            <person name="Gruber A."/>
            <person name="Irimia M."/>
            <person name="Maruyama S."/>
            <person name="Arias M.C."/>
            <person name="Ball S.G."/>
            <person name="Gile G.H."/>
            <person name="Hirakawa Y."/>
            <person name="Hopkins J.F."/>
            <person name="Rensing S.A."/>
            <person name="Schmutz J."/>
            <person name="Symeonidi A."/>
            <person name="Elias M."/>
            <person name="Eveleigh R.J."/>
            <person name="Herman E.K."/>
            <person name="Klute M.J."/>
            <person name="Nakayama T."/>
            <person name="Obornik M."/>
            <person name="Reyes-Prieto A."/>
            <person name="Armbrust E.V."/>
            <person name="Aves S.J."/>
            <person name="Beiko R.G."/>
            <person name="Coutinho P."/>
            <person name="Dacks J.B."/>
            <person name="Durnford D.G."/>
            <person name="Fast N.M."/>
            <person name="Green B.R."/>
            <person name="Grisdale C."/>
            <person name="Hempe F."/>
            <person name="Henrissat B."/>
            <person name="Hoppner M.P."/>
            <person name="Ishida K.-I."/>
            <person name="Kim E."/>
            <person name="Koreny L."/>
            <person name="Kroth P.G."/>
            <person name="Liu Y."/>
            <person name="Malik S.-B."/>
            <person name="Maier U.G."/>
            <person name="McRose D."/>
            <person name="Mock T."/>
            <person name="Neilson J.A."/>
            <person name="Onodera N.T."/>
            <person name="Poole A.M."/>
            <person name="Pritham E.J."/>
            <person name="Richards T.A."/>
            <person name="Rocap G."/>
            <person name="Roy S.W."/>
            <person name="Sarai C."/>
            <person name="Schaack S."/>
            <person name="Shirato S."/>
            <person name="Slamovits C.H."/>
            <person name="Spencer D.F."/>
            <person name="Suzuki S."/>
            <person name="Worden A.Z."/>
            <person name="Zauner S."/>
            <person name="Barry K."/>
            <person name="Bell C."/>
            <person name="Bharti A.K."/>
            <person name="Crow J.A."/>
            <person name="Grimwood J."/>
            <person name="Kramer R."/>
            <person name="Lindquist E."/>
            <person name="Lucas S."/>
            <person name="Salamov A."/>
            <person name="McFadden G.I."/>
            <person name="Lane C.E."/>
            <person name="Keeling P.J."/>
            <person name="Gray M.W."/>
            <person name="Grigoriev I.V."/>
            <person name="Archibald J.M."/>
        </authorList>
    </citation>
    <scope>NUCLEOTIDE SEQUENCE</scope>
    <source>
        <strain evidence="6">CCMP2712</strain>
    </source>
</reference>
<evidence type="ECO:0000256" key="2">
    <source>
        <dbReference type="ARBA" id="ARBA00023043"/>
    </source>
</evidence>
<gene>
    <name evidence="4" type="ORF">GUITHDRAFT_107578</name>
</gene>
<dbReference type="SMART" id="SM00248">
    <property type="entry name" value="ANK"/>
    <property type="match status" value="5"/>
</dbReference>
<organism evidence="4">
    <name type="scientific">Guillardia theta (strain CCMP2712)</name>
    <name type="common">Cryptophyte</name>
    <dbReference type="NCBI Taxonomy" id="905079"/>
    <lineage>
        <taxon>Eukaryota</taxon>
        <taxon>Cryptophyceae</taxon>
        <taxon>Pyrenomonadales</taxon>
        <taxon>Geminigeraceae</taxon>
        <taxon>Guillardia</taxon>
    </lineage>
</organism>
<evidence type="ECO:0000256" key="3">
    <source>
        <dbReference type="PROSITE-ProRule" id="PRU00023"/>
    </source>
</evidence>
<reference evidence="5" key="3">
    <citation type="submission" date="2016-03" db="UniProtKB">
        <authorList>
            <consortium name="EnsemblProtists"/>
        </authorList>
    </citation>
    <scope>IDENTIFICATION</scope>
</reference>
<feature type="repeat" description="ANK" evidence="3">
    <location>
        <begin position="189"/>
        <end position="221"/>
    </location>
</feature>
<name>L1JE43_GUITC</name>
<keyword evidence="1" id="KW-0677">Repeat</keyword>
<dbReference type="PROSITE" id="PS50088">
    <property type="entry name" value="ANK_REPEAT"/>
    <property type="match status" value="3"/>
</dbReference>
<reference evidence="4 6" key="1">
    <citation type="journal article" date="2012" name="Nature">
        <title>Algal genomes reveal evolutionary mosaicism and the fate of nucleomorphs.</title>
        <authorList>
            <consortium name="DOE Joint Genome Institute"/>
            <person name="Curtis B.A."/>
            <person name="Tanifuji G."/>
            <person name="Burki F."/>
            <person name="Gruber A."/>
            <person name="Irimia M."/>
            <person name="Maruyama S."/>
            <person name="Arias M.C."/>
            <person name="Ball S.G."/>
            <person name="Gile G.H."/>
            <person name="Hirakawa Y."/>
            <person name="Hopkins J.F."/>
            <person name="Kuo A."/>
            <person name="Rensing S.A."/>
            <person name="Schmutz J."/>
            <person name="Symeonidi A."/>
            <person name="Elias M."/>
            <person name="Eveleigh R.J."/>
            <person name="Herman E.K."/>
            <person name="Klute M.J."/>
            <person name="Nakayama T."/>
            <person name="Obornik M."/>
            <person name="Reyes-Prieto A."/>
            <person name="Armbrust E.V."/>
            <person name="Aves S.J."/>
            <person name="Beiko R.G."/>
            <person name="Coutinho P."/>
            <person name="Dacks J.B."/>
            <person name="Durnford D.G."/>
            <person name="Fast N.M."/>
            <person name="Green B.R."/>
            <person name="Grisdale C.J."/>
            <person name="Hempel F."/>
            <person name="Henrissat B."/>
            <person name="Hoppner M.P."/>
            <person name="Ishida K."/>
            <person name="Kim E."/>
            <person name="Koreny L."/>
            <person name="Kroth P.G."/>
            <person name="Liu Y."/>
            <person name="Malik S.B."/>
            <person name="Maier U.G."/>
            <person name="McRose D."/>
            <person name="Mock T."/>
            <person name="Neilson J.A."/>
            <person name="Onodera N.T."/>
            <person name="Poole A.M."/>
            <person name="Pritham E.J."/>
            <person name="Richards T.A."/>
            <person name="Rocap G."/>
            <person name="Roy S.W."/>
            <person name="Sarai C."/>
            <person name="Schaack S."/>
            <person name="Shirato S."/>
            <person name="Slamovits C.H."/>
            <person name="Spencer D.F."/>
            <person name="Suzuki S."/>
            <person name="Worden A.Z."/>
            <person name="Zauner S."/>
            <person name="Barry K."/>
            <person name="Bell C."/>
            <person name="Bharti A.K."/>
            <person name="Crow J.A."/>
            <person name="Grimwood J."/>
            <person name="Kramer R."/>
            <person name="Lindquist E."/>
            <person name="Lucas S."/>
            <person name="Salamov A."/>
            <person name="McFadden G.I."/>
            <person name="Lane C.E."/>
            <person name="Keeling P.J."/>
            <person name="Gray M.W."/>
            <person name="Grigoriev I.V."/>
            <person name="Archibald J.M."/>
        </authorList>
    </citation>
    <scope>NUCLEOTIDE SEQUENCE</scope>
    <source>
        <strain evidence="4 6">CCMP2712</strain>
    </source>
</reference>
<evidence type="ECO:0000313" key="5">
    <source>
        <dbReference type="EnsemblProtists" id="EKX46375"/>
    </source>
</evidence>
<dbReference type="KEGG" id="gtt:GUITHDRAFT_107578"/>
<dbReference type="Pfam" id="PF13857">
    <property type="entry name" value="Ank_5"/>
    <property type="match status" value="1"/>
</dbReference>
<dbReference type="Pfam" id="PF12796">
    <property type="entry name" value="Ank_2"/>
    <property type="match status" value="1"/>
</dbReference>
<sequence>MSMNAQSAHNAAARADLETLSVLIQDEETLKSVSPSGWNLLHVAAQHDHERAFSEKLLFMVKNPCKFDSIVSYLISAGSDREAKDHFGYTALHVAVRHGLLPIVQHLLTYDVQVDSKTFLGESAGHLALLYGKLDVLDILLQHGINVEARDNNGDSMLHYSIRYPGSHVYIVMNKLASRGAHLQARNNKGYSALHVAAEVGNLEAIQALISYGCDIDIRDNEGGSWLFLLHRDHYSKVESP</sequence>
<dbReference type="PROSITE" id="PS50297">
    <property type="entry name" value="ANK_REP_REGION"/>
    <property type="match status" value="3"/>
</dbReference>
<dbReference type="GeneID" id="17303250"/>
<dbReference type="HOGENOM" id="CLU_1153555_0_0_1"/>
<dbReference type="AlphaFoldDB" id="L1JE43"/>
<dbReference type="SUPFAM" id="SSF48403">
    <property type="entry name" value="Ankyrin repeat"/>
    <property type="match status" value="1"/>
</dbReference>
<dbReference type="Proteomes" id="UP000011087">
    <property type="component" value="Unassembled WGS sequence"/>
</dbReference>
<evidence type="ECO:0000313" key="4">
    <source>
        <dbReference type="EMBL" id="EKX46375.1"/>
    </source>
</evidence>
<dbReference type="OrthoDB" id="194358at2759"/>
<feature type="repeat" description="ANK" evidence="3">
    <location>
        <begin position="87"/>
        <end position="119"/>
    </location>
</feature>
<dbReference type="InterPro" id="IPR036770">
    <property type="entry name" value="Ankyrin_rpt-contain_sf"/>
</dbReference>
<keyword evidence="2 3" id="KW-0040">ANK repeat</keyword>
<feature type="repeat" description="ANK" evidence="3">
    <location>
        <begin position="120"/>
        <end position="152"/>
    </location>
</feature>
<keyword evidence="6" id="KW-1185">Reference proteome</keyword>
<accession>L1JE43</accession>
<evidence type="ECO:0000256" key="1">
    <source>
        <dbReference type="ARBA" id="ARBA00022737"/>
    </source>
</evidence>
<dbReference type="OMA" id="CEAVWHR"/>
<dbReference type="PANTHER" id="PTHR24198:SF165">
    <property type="entry name" value="ANKYRIN REPEAT-CONTAINING PROTEIN-RELATED"/>
    <property type="match status" value="1"/>
</dbReference>
<evidence type="ECO:0000313" key="6">
    <source>
        <dbReference type="Proteomes" id="UP000011087"/>
    </source>
</evidence>